<sequence length="765" mass="87007">MQISDGDMGAEHVLEHDAAGIYLGNLNTVDSDLDLPSEGSLGSKITWHSGEILFVSDEGKITRPTFGVGDRVVPLTAKLTFQDATLEKQFLVTVIEQEASHDIRSILPVHVDIRMNDIVKLPAFVIVEKEDDNFSVEKVKWDDFESKSFDMPGNFDIFGCVENTELKAVAHIKILEQMAEDRSKDSKKRVFEFPGESVKLLEGSQFIHAQNTFLQYLLSIDDDQMLYNFKVAANLDTKGAPQMTGWDAPECNLKGHTTGHYLSALAKAYACTKDDKIKKKLCYMVNELEQCQKSLSSMDGFHDGFLSAYSEEQFDRLEEFERYPAIWAPYYTLHKIMAGLLDTYRLTNNEKALVICTRLGKWVYNRLSVLPQEKLDKMWSIYIAGEFGGMSEVLTNLYFETGINEFLVAANYFNNDKLYYPMGEEVDTLDNMHANQHIPQIIGALKLFEAQGNRKYFDIANNFWHIVTQDHAYHIGGVGENEMFNRKGAIASYITTKTAESCASHNMLKLTKDLFTHIPNHTYMDYYENVLVNHILSACDFHEASGGTTYFMPLSPAGQKKFDTFENTCCHGTGLENPFGFTDAIYFKDKAALYVNLYIPSEVAWDEKAVTISQTTRAQYMTKVTFRVKGAAQFLLKLRRPSWVVQPVVISINGEILQDVKLNDGYFEIDRFWNNDEIELQLPYSFHLHRTSDDPTIAGIFYGPLLLVALSDNPEYMNLSINENTICDKMKVKDGGNSFELEGNVFIPLNQIYHQKYSAYFKVNN</sequence>
<evidence type="ECO:0000259" key="2">
    <source>
        <dbReference type="Pfam" id="PF20578"/>
    </source>
</evidence>
<evidence type="ECO:0000313" key="5">
    <source>
        <dbReference type="Proteomes" id="UP000184386"/>
    </source>
</evidence>
<dbReference type="AlphaFoldDB" id="A0A1M6VW35"/>
<protein>
    <recommendedName>
        <fullName evidence="6">DUF1680 family protein</fullName>
    </recommendedName>
</protein>
<evidence type="ECO:0008006" key="6">
    <source>
        <dbReference type="Google" id="ProtNLM"/>
    </source>
</evidence>
<reference evidence="4 5" key="1">
    <citation type="submission" date="2016-11" db="EMBL/GenBank/DDBJ databases">
        <authorList>
            <person name="Jaros S."/>
            <person name="Januszkiewicz K."/>
            <person name="Wedrychowicz H."/>
        </authorList>
    </citation>
    <scope>NUCLEOTIDE SEQUENCE [LARGE SCALE GENOMIC DNA]</scope>
    <source>
        <strain evidence="4 5">DSM 15929</strain>
    </source>
</reference>
<feature type="domain" description="Non-reducing end beta-L-arabinofuranosidase-like GH127 catalytic" evidence="1">
    <location>
        <begin position="198"/>
        <end position="581"/>
    </location>
</feature>
<dbReference type="PANTHER" id="PTHR31151:SF0">
    <property type="entry name" value="PROLINE-TRNA LIGASE (DUF1680)"/>
    <property type="match status" value="1"/>
</dbReference>
<dbReference type="EMBL" id="FRAC01000018">
    <property type="protein sequence ID" value="SHK85693.1"/>
    <property type="molecule type" value="Genomic_DNA"/>
</dbReference>
<dbReference type="OrthoDB" id="9757939at2"/>
<dbReference type="Pfam" id="PF07944">
    <property type="entry name" value="Beta-AFase-like_GH127_cat"/>
    <property type="match status" value="1"/>
</dbReference>
<organism evidence="4 5">
    <name type="scientific">Anaerocolumna jejuensis DSM 15929</name>
    <dbReference type="NCBI Taxonomy" id="1121322"/>
    <lineage>
        <taxon>Bacteria</taxon>
        <taxon>Bacillati</taxon>
        <taxon>Bacillota</taxon>
        <taxon>Clostridia</taxon>
        <taxon>Lachnospirales</taxon>
        <taxon>Lachnospiraceae</taxon>
        <taxon>Anaerocolumna</taxon>
    </lineage>
</organism>
<dbReference type="InterPro" id="IPR008928">
    <property type="entry name" value="6-hairpin_glycosidase_sf"/>
</dbReference>
<dbReference type="RefSeq" id="WP_073278167.1">
    <property type="nucleotide sequence ID" value="NZ_FRAC01000018.1"/>
</dbReference>
<evidence type="ECO:0000313" key="4">
    <source>
        <dbReference type="EMBL" id="SHK85693.1"/>
    </source>
</evidence>
<feature type="domain" description="Atrophied bacterial Ig" evidence="2">
    <location>
        <begin position="25"/>
        <end position="97"/>
    </location>
</feature>
<evidence type="ECO:0000259" key="3">
    <source>
        <dbReference type="Pfam" id="PF20736"/>
    </source>
</evidence>
<name>A0A1M6VW35_9FIRM</name>
<proteinExistence type="predicted"/>
<dbReference type="InterPro" id="IPR049046">
    <property type="entry name" value="Beta-AFase-like_GH127_middle"/>
</dbReference>
<evidence type="ECO:0000259" key="1">
    <source>
        <dbReference type="Pfam" id="PF07944"/>
    </source>
</evidence>
<feature type="domain" description="Non-reducing end beta-L-arabinofuranosidase-like GH127 middle" evidence="3">
    <location>
        <begin position="593"/>
        <end position="683"/>
    </location>
</feature>
<accession>A0A1M6VW35</accession>
<dbReference type="SUPFAM" id="SSF48208">
    <property type="entry name" value="Six-hairpin glycosidases"/>
    <property type="match status" value="1"/>
</dbReference>
<dbReference type="STRING" id="1121322.SAMN02745136_03533"/>
<dbReference type="Proteomes" id="UP000184386">
    <property type="component" value="Unassembled WGS sequence"/>
</dbReference>
<keyword evidence="5" id="KW-1185">Reference proteome</keyword>
<dbReference type="PANTHER" id="PTHR31151">
    <property type="entry name" value="PROLINE-TRNA LIGASE (DUF1680)"/>
    <property type="match status" value="1"/>
</dbReference>
<dbReference type="Pfam" id="PF20578">
    <property type="entry name" value="aBig_2"/>
    <property type="match status" value="1"/>
</dbReference>
<dbReference type="InterPro" id="IPR012878">
    <property type="entry name" value="Beta-AFase-like_GH127_cat"/>
</dbReference>
<dbReference type="GO" id="GO:0005975">
    <property type="term" value="P:carbohydrate metabolic process"/>
    <property type="evidence" value="ECO:0007669"/>
    <property type="project" value="InterPro"/>
</dbReference>
<dbReference type="Pfam" id="PF20736">
    <property type="entry name" value="Glyco_hydro127M"/>
    <property type="match status" value="1"/>
</dbReference>
<dbReference type="InterPro" id="IPR046780">
    <property type="entry name" value="aBig_2"/>
</dbReference>
<gene>
    <name evidence="4" type="ORF">SAMN02745136_03533</name>
</gene>